<gene>
    <name evidence="1" type="ORF">BDV28DRAFT_120494</name>
</gene>
<organism evidence="1 2">
    <name type="scientific">Aspergillus coremiiformis</name>
    <dbReference type="NCBI Taxonomy" id="138285"/>
    <lineage>
        <taxon>Eukaryota</taxon>
        <taxon>Fungi</taxon>
        <taxon>Dikarya</taxon>
        <taxon>Ascomycota</taxon>
        <taxon>Pezizomycotina</taxon>
        <taxon>Eurotiomycetes</taxon>
        <taxon>Eurotiomycetidae</taxon>
        <taxon>Eurotiales</taxon>
        <taxon>Aspergillaceae</taxon>
        <taxon>Aspergillus</taxon>
        <taxon>Aspergillus subgen. Circumdati</taxon>
    </lineage>
</organism>
<dbReference type="AlphaFoldDB" id="A0A5N6Z515"/>
<evidence type="ECO:0000313" key="1">
    <source>
        <dbReference type="EMBL" id="KAE8352761.1"/>
    </source>
</evidence>
<sequence>MYIEIRCYVRSILVQYIPYTKEAGPLSDGLLSGRRPCRELDIAPVGPWRVSPSAWDIIYGVLRIIVLIGRLGSRLTKEYLDVVGLAQRNRNDIYRLLLLLTTKVVSLIQDCNIRDELLSNCSLSYARNLFIEPATYGVGNPSPLRSLSDALHLISGGRDKLVFVHNGLVGGPIEQVINSVTESIHSRQDQVYRLSSESELQELCRTSLSGVSTCIAAAVFYSSPIEGPYGAWNYSIRTDAALGAGIDVDSHTNDQQLYLLPLQHSIDWAIGQANKRSIKMLFPMRS</sequence>
<accession>A0A5N6Z515</accession>
<dbReference type="EMBL" id="ML739119">
    <property type="protein sequence ID" value="KAE8352761.1"/>
    <property type="molecule type" value="Genomic_DNA"/>
</dbReference>
<reference evidence="2" key="1">
    <citation type="submission" date="2019-04" db="EMBL/GenBank/DDBJ databases">
        <title>Friends and foes A comparative genomics studyof 23 Aspergillus species from section Flavi.</title>
        <authorList>
            <consortium name="DOE Joint Genome Institute"/>
            <person name="Kjaerbolling I."/>
            <person name="Vesth T."/>
            <person name="Frisvad J.C."/>
            <person name="Nybo J.L."/>
            <person name="Theobald S."/>
            <person name="Kildgaard S."/>
            <person name="Isbrandt T."/>
            <person name="Kuo A."/>
            <person name="Sato A."/>
            <person name="Lyhne E.K."/>
            <person name="Kogle M.E."/>
            <person name="Wiebenga A."/>
            <person name="Kun R.S."/>
            <person name="Lubbers R.J."/>
            <person name="Makela M.R."/>
            <person name="Barry K."/>
            <person name="Chovatia M."/>
            <person name="Clum A."/>
            <person name="Daum C."/>
            <person name="Haridas S."/>
            <person name="He G."/>
            <person name="LaButti K."/>
            <person name="Lipzen A."/>
            <person name="Mondo S."/>
            <person name="Riley R."/>
            <person name="Salamov A."/>
            <person name="Simmons B.A."/>
            <person name="Magnuson J.K."/>
            <person name="Henrissat B."/>
            <person name="Mortensen U.H."/>
            <person name="Larsen T.O."/>
            <person name="Devries R.P."/>
            <person name="Grigoriev I.V."/>
            <person name="Machida M."/>
            <person name="Baker S.E."/>
            <person name="Andersen M.R."/>
        </authorList>
    </citation>
    <scope>NUCLEOTIDE SEQUENCE [LARGE SCALE GENOMIC DNA]</scope>
    <source>
        <strain evidence="2">CBS 553.77</strain>
    </source>
</reference>
<dbReference type="OrthoDB" id="4540728at2759"/>
<keyword evidence="2" id="KW-1185">Reference proteome</keyword>
<proteinExistence type="predicted"/>
<name>A0A5N6Z515_9EURO</name>
<dbReference type="Proteomes" id="UP000327118">
    <property type="component" value="Unassembled WGS sequence"/>
</dbReference>
<protein>
    <submittedName>
        <fullName evidence="1">Uncharacterized protein</fullName>
    </submittedName>
</protein>
<evidence type="ECO:0000313" key="2">
    <source>
        <dbReference type="Proteomes" id="UP000327118"/>
    </source>
</evidence>